<dbReference type="EMBL" id="AACABH010000051">
    <property type="protein sequence ID" value="EAJ7105427.1"/>
    <property type="molecule type" value="Genomic_DNA"/>
</dbReference>
<evidence type="ECO:0000313" key="4">
    <source>
        <dbReference type="EMBL" id="ECK6930479.1"/>
    </source>
</evidence>
<accession>A0A5L4DII8</accession>
<feature type="transmembrane region" description="Helical" evidence="1">
    <location>
        <begin position="82"/>
        <end position="99"/>
    </location>
</feature>
<keyword evidence="1" id="KW-1133">Transmembrane helix</keyword>
<evidence type="ECO:0008006" key="6">
    <source>
        <dbReference type="Google" id="ProtNLM"/>
    </source>
</evidence>
<dbReference type="Proteomes" id="UP000535305">
    <property type="component" value="Unassembled WGS sequence"/>
</dbReference>
<evidence type="ECO:0000256" key="1">
    <source>
        <dbReference type="SAM" id="Phobius"/>
    </source>
</evidence>
<evidence type="ECO:0000313" key="2">
    <source>
        <dbReference type="EMBL" id="EAJ1622592.1"/>
    </source>
</evidence>
<keyword evidence="5" id="KW-1185">Reference proteome</keyword>
<feature type="transmembrane region" description="Helical" evidence="1">
    <location>
        <begin position="47"/>
        <end position="70"/>
    </location>
</feature>
<keyword evidence="1" id="KW-0812">Transmembrane</keyword>
<evidence type="ECO:0000313" key="5">
    <source>
        <dbReference type="Proteomes" id="UP000535305"/>
    </source>
</evidence>
<dbReference type="AlphaFoldDB" id="A0A5L4DII8"/>
<dbReference type="EMBL" id="AAJCUB010000026">
    <property type="protein sequence ID" value="ECK6930479.1"/>
    <property type="molecule type" value="Genomic_DNA"/>
</dbReference>
<name>A0A5L4DII8_CAMUP</name>
<keyword evidence="1" id="KW-0472">Membrane</keyword>
<sequence>MKKIKKILSLIFITTPLFLFAKGGNVLSTLEQDFNTQITEAGSSIASIIQTFTMVIGILWLIVMLITAYLNMEMIKNHAKSLFGAGVLIGIIYGLASKFA</sequence>
<gene>
    <name evidence="2" type="ORF">CT510_08110</name>
    <name evidence="4" type="ORF">FSE91_06665</name>
    <name evidence="3" type="ORF">YZ54_08010</name>
</gene>
<dbReference type="RefSeq" id="WP_199360949.1">
    <property type="nucleotide sequence ID" value="NZ_JAEMGF010000025.1"/>
</dbReference>
<reference evidence="3" key="1">
    <citation type="submission" date="2018-05" db="EMBL/GenBank/DDBJ databases">
        <authorList>
            <consortium name="PulseNet: The National Subtyping Network for Foodborne Disease Surveillance"/>
            <person name="Tarr C.L."/>
            <person name="Trees E."/>
            <person name="Katz L.S."/>
            <person name="Carleton-Romer H.A."/>
            <person name="Stroika S."/>
            <person name="Kucerova Z."/>
            <person name="Roache K.F."/>
            <person name="Sabol A.L."/>
            <person name="Besser J."/>
            <person name="Gerner-Smidt P."/>
        </authorList>
    </citation>
    <scope>NUCLEOTIDE SEQUENCE</scope>
    <source>
        <strain evidence="3">D2813</strain>
        <strain evidence="2 5">PNUSAC003104</strain>
    </source>
</reference>
<evidence type="ECO:0000313" key="3">
    <source>
        <dbReference type="EMBL" id="EAJ7105427.1"/>
    </source>
</evidence>
<proteinExistence type="predicted"/>
<organism evidence="3">
    <name type="scientific">Campylobacter upsaliensis</name>
    <dbReference type="NCBI Taxonomy" id="28080"/>
    <lineage>
        <taxon>Bacteria</taxon>
        <taxon>Pseudomonadati</taxon>
        <taxon>Campylobacterota</taxon>
        <taxon>Epsilonproteobacteria</taxon>
        <taxon>Campylobacterales</taxon>
        <taxon>Campylobacteraceae</taxon>
        <taxon>Campylobacter</taxon>
    </lineage>
</organism>
<comment type="caution">
    <text evidence="3">The sequence shown here is derived from an EMBL/GenBank/DDBJ whole genome shotgun (WGS) entry which is preliminary data.</text>
</comment>
<protein>
    <recommendedName>
        <fullName evidence="6">TrbC/VirB2 family protein</fullName>
    </recommendedName>
</protein>
<reference evidence="4" key="2">
    <citation type="submission" date="2019-08" db="EMBL/GenBank/DDBJ databases">
        <authorList>
            <consortium name="GenomeTrakr network: Whole genome sequencing for foodborne pathogen traceback"/>
        </authorList>
    </citation>
    <scope>NUCLEOTIDE SEQUENCE</scope>
    <source>
        <strain evidence="4">TTU_623</strain>
    </source>
</reference>
<dbReference type="EMBL" id="AABVLA010000040">
    <property type="protein sequence ID" value="EAJ1622592.1"/>
    <property type="molecule type" value="Genomic_DNA"/>
</dbReference>